<reference evidence="7" key="1">
    <citation type="journal article" date="2014" name="Int. J. Syst. Evol. Microbiol.">
        <title>Complete genome sequence of Corynebacterium casei LMG S-19264T (=DSM 44701T), isolated from a smear-ripened cheese.</title>
        <authorList>
            <consortium name="US DOE Joint Genome Institute (JGI-PGF)"/>
            <person name="Walter F."/>
            <person name="Albersmeier A."/>
            <person name="Kalinowski J."/>
            <person name="Ruckert C."/>
        </authorList>
    </citation>
    <scope>NUCLEOTIDE SEQUENCE</scope>
    <source>
        <strain evidence="7">JCM 30078</strain>
    </source>
</reference>
<dbReference type="InterPro" id="IPR014284">
    <property type="entry name" value="RNA_pol_sigma-70_dom"/>
</dbReference>
<dbReference type="InterPro" id="IPR036388">
    <property type="entry name" value="WH-like_DNA-bd_sf"/>
</dbReference>
<evidence type="ECO:0000313" key="7">
    <source>
        <dbReference type="EMBL" id="GGJ95567.1"/>
    </source>
</evidence>
<dbReference type="PANTHER" id="PTHR43133">
    <property type="entry name" value="RNA POLYMERASE ECF-TYPE SIGMA FACTO"/>
    <property type="match status" value="1"/>
</dbReference>
<comment type="similarity">
    <text evidence="1">Belongs to the sigma-70 factor family. ECF subfamily.</text>
</comment>
<evidence type="ECO:0000256" key="2">
    <source>
        <dbReference type="ARBA" id="ARBA00023015"/>
    </source>
</evidence>
<sequence>MTVSDHTLGQIYRAHGSWLRNWLYQRLGCSAQAADLAQDTFVRILQAQRKSGYSPDLRQPRAYLATVGRRLICDHFRRQSLESAYLEALAREPELLAISPEAQLQMRQALFELDALLDNLKPIARQVFLLSQLEGLSYAEIARQLAIGERTVKRHMALAFETIILHADAF</sequence>
<name>A0A917UY98_9PSED</name>
<keyword evidence="2" id="KW-0805">Transcription regulation</keyword>
<protein>
    <submittedName>
        <fullName evidence="7">RNA polymerase sigma factor</fullName>
    </submittedName>
</protein>
<evidence type="ECO:0000259" key="5">
    <source>
        <dbReference type="Pfam" id="PF04542"/>
    </source>
</evidence>
<evidence type="ECO:0000256" key="4">
    <source>
        <dbReference type="ARBA" id="ARBA00023163"/>
    </source>
</evidence>
<organism evidence="7 8">
    <name type="scientific">Pseudomonas matsuisoli</name>
    <dbReference type="NCBI Taxonomy" id="1515666"/>
    <lineage>
        <taxon>Bacteria</taxon>
        <taxon>Pseudomonadati</taxon>
        <taxon>Pseudomonadota</taxon>
        <taxon>Gammaproteobacteria</taxon>
        <taxon>Pseudomonadales</taxon>
        <taxon>Pseudomonadaceae</taxon>
        <taxon>Pseudomonas</taxon>
    </lineage>
</organism>
<keyword evidence="8" id="KW-1185">Reference proteome</keyword>
<dbReference type="Proteomes" id="UP000635983">
    <property type="component" value="Unassembled WGS sequence"/>
</dbReference>
<keyword evidence="3" id="KW-0731">Sigma factor</keyword>
<proteinExistence type="inferred from homology"/>
<gene>
    <name evidence="7" type="ORF">GCM10009304_21980</name>
</gene>
<dbReference type="NCBIfam" id="TIGR02937">
    <property type="entry name" value="sigma70-ECF"/>
    <property type="match status" value="1"/>
</dbReference>
<dbReference type="Gene3D" id="1.10.1740.10">
    <property type="match status" value="1"/>
</dbReference>
<dbReference type="SUPFAM" id="SSF88659">
    <property type="entry name" value="Sigma3 and sigma4 domains of RNA polymerase sigma factors"/>
    <property type="match status" value="1"/>
</dbReference>
<comment type="caution">
    <text evidence="7">The sequence shown here is derived from an EMBL/GenBank/DDBJ whole genome shotgun (WGS) entry which is preliminary data.</text>
</comment>
<evidence type="ECO:0000256" key="3">
    <source>
        <dbReference type="ARBA" id="ARBA00023082"/>
    </source>
</evidence>
<dbReference type="RefSeq" id="WP_188983259.1">
    <property type="nucleotide sequence ID" value="NZ_BMPO01000004.1"/>
</dbReference>
<dbReference type="EMBL" id="BMPO01000004">
    <property type="protein sequence ID" value="GGJ95567.1"/>
    <property type="molecule type" value="Genomic_DNA"/>
</dbReference>
<dbReference type="InterPro" id="IPR013249">
    <property type="entry name" value="RNA_pol_sigma70_r4_t2"/>
</dbReference>
<dbReference type="GO" id="GO:0016987">
    <property type="term" value="F:sigma factor activity"/>
    <property type="evidence" value="ECO:0007669"/>
    <property type="project" value="UniProtKB-KW"/>
</dbReference>
<dbReference type="Pfam" id="PF04542">
    <property type="entry name" value="Sigma70_r2"/>
    <property type="match status" value="1"/>
</dbReference>
<dbReference type="InterPro" id="IPR007627">
    <property type="entry name" value="RNA_pol_sigma70_r2"/>
</dbReference>
<dbReference type="InterPro" id="IPR039425">
    <property type="entry name" value="RNA_pol_sigma-70-like"/>
</dbReference>
<feature type="domain" description="RNA polymerase sigma factor 70 region 4 type 2" evidence="6">
    <location>
        <begin position="111"/>
        <end position="161"/>
    </location>
</feature>
<dbReference type="GO" id="GO:0003677">
    <property type="term" value="F:DNA binding"/>
    <property type="evidence" value="ECO:0007669"/>
    <property type="project" value="InterPro"/>
</dbReference>
<evidence type="ECO:0000259" key="6">
    <source>
        <dbReference type="Pfam" id="PF08281"/>
    </source>
</evidence>
<dbReference type="InterPro" id="IPR013324">
    <property type="entry name" value="RNA_pol_sigma_r3/r4-like"/>
</dbReference>
<dbReference type="SUPFAM" id="SSF88946">
    <property type="entry name" value="Sigma2 domain of RNA polymerase sigma factors"/>
    <property type="match status" value="1"/>
</dbReference>
<dbReference type="AlphaFoldDB" id="A0A917UY98"/>
<reference evidence="7" key="2">
    <citation type="submission" date="2020-09" db="EMBL/GenBank/DDBJ databases">
        <authorList>
            <person name="Sun Q."/>
            <person name="Ohkuma M."/>
        </authorList>
    </citation>
    <scope>NUCLEOTIDE SEQUENCE</scope>
    <source>
        <strain evidence="7">JCM 30078</strain>
    </source>
</reference>
<dbReference type="Gene3D" id="1.10.10.10">
    <property type="entry name" value="Winged helix-like DNA-binding domain superfamily/Winged helix DNA-binding domain"/>
    <property type="match status" value="1"/>
</dbReference>
<keyword evidence="4" id="KW-0804">Transcription</keyword>
<dbReference type="GO" id="GO:0006352">
    <property type="term" value="P:DNA-templated transcription initiation"/>
    <property type="evidence" value="ECO:0007669"/>
    <property type="project" value="InterPro"/>
</dbReference>
<dbReference type="Pfam" id="PF08281">
    <property type="entry name" value="Sigma70_r4_2"/>
    <property type="match status" value="1"/>
</dbReference>
<accession>A0A917UY98</accession>
<evidence type="ECO:0000313" key="8">
    <source>
        <dbReference type="Proteomes" id="UP000635983"/>
    </source>
</evidence>
<dbReference type="PANTHER" id="PTHR43133:SF63">
    <property type="entry name" value="RNA POLYMERASE SIGMA FACTOR FECI-RELATED"/>
    <property type="match status" value="1"/>
</dbReference>
<evidence type="ECO:0000256" key="1">
    <source>
        <dbReference type="ARBA" id="ARBA00010641"/>
    </source>
</evidence>
<dbReference type="InterPro" id="IPR013325">
    <property type="entry name" value="RNA_pol_sigma_r2"/>
</dbReference>
<feature type="domain" description="RNA polymerase sigma-70 region 2" evidence="5">
    <location>
        <begin position="11"/>
        <end position="80"/>
    </location>
</feature>